<organism evidence="5 6">
    <name type="scientific">Paramecium primaurelia</name>
    <dbReference type="NCBI Taxonomy" id="5886"/>
    <lineage>
        <taxon>Eukaryota</taxon>
        <taxon>Sar</taxon>
        <taxon>Alveolata</taxon>
        <taxon>Ciliophora</taxon>
        <taxon>Intramacronucleata</taxon>
        <taxon>Oligohymenophorea</taxon>
        <taxon>Peniculida</taxon>
        <taxon>Parameciidae</taxon>
        <taxon>Paramecium</taxon>
    </lineage>
</organism>
<dbReference type="PANTHER" id="PTHR48442:SF1">
    <property type="entry name" value="SET DOMAIN-CONTAINING PROTEIN"/>
    <property type="match status" value="1"/>
</dbReference>
<dbReference type="SMART" id="SM00249">
    <property type="entry name" value="PHD"/>
    <property type="match status" value="2"/>
</dbReference>
<dbReference type="InterPro" id="IPR001965">
    <property type="entry name" value="Znf_PHD"/>
</dbReference>
<sequence length="378" mass="44041">MSTQSIKEQSNTQPISIFNPQEDKKLELQKFKKNKVCAECKSWIIRQKSIRCGICEDVYHLFCMRPKLTRKPKKWTCTRCLELKNTFPDTNDLEIDTLCGRCQKHVQSDDEEFCSKCSKVFHSKCYGLKKVSPICIFCEQSKPPKIKQNKNLVQFLPLKISLKKQKSFILPCCIYDDSLREKCFNSIQYALYCQNICFNDDLVYESVQKIENNVCYEKLEPLIGKDLETFKKYKQVTKHGYYAPVIVEYNIDQGFYVKAVQPIANNTLICEYAGEVFRFADQVYSTSDSMMSLLETNFAATSLVIIPQKYGNLAKYLSGINNTKKNSKKQQQNVKSQRFNVEGESRVILYACREIRTGEVLYYDYNEGGFNYNTRFFV</sequence>
<proteinExistence type="predicted"/>
<name>A0A8S1PW71_PARPR</name>
<evidence type="ECO:0000259" key="4">
    <source>
        <dbReference type="PROSITE" id="PS50280"/>
    </source>
</evidence>
<evidence type="ECO:0000256" key="2">
    <source>
        <dbReference type="ARBA" id="ARBA00022771"/>
    </source>
</evidence>
<dbReference type="AlphaFoldDB" id="A0A8S1PW71"/>
<dbReference type="InterPro" id="IPR001214">
    <property type="entry name" value="SET_dom"/>
</dbReference>
<dbReference type="Pfam" id="PF00628">
    <property type="entry name" value="PHD"/>
    <property type="match status" value="1"/>
</dbReference>
<reference evidence="5" key="1">
    <citation type="submission" date="2021-01" db="EMBL/GenBank/DDBJ databases">
        <authorList>
            <consortium name="Genoscope - CEA"/>
            <person name="William W."/>
        </authorList>
    </citation>
    <scope>NUCLEOTIDE SEQUENCE</scope>
</reference>
<accession>A0A8S1PW71</accession>
<protein>
    <recommendedName>
        <fullName evidence="4">SET domain-containing protein</fullName>
    </recommendedName>
</protein>
<gene>
    <name evidence="5" type="ORF">PPRIM_AZ9-3.1.T1330127</name>
</gene>
<dbReference type="PROSITE" id="PS50280">
    <property type="entry name" value="SET"/>
    <property type="match status" value="1"/>
</dbReference>
<dbReference type="PROSITE" id="PS01359">
    <property type="entry name" value="ZF_PHD_1"/>
    <property type="match status" value="1"/>
</dbReference>
<dbReference type="CDD" id="cd15489">
    <property type="entry name" value="PHD_SF"/>
    <property type="match status" value="1"/>
</dbReference>
<evidence type="ECO:0000256" key="1">
    <source>
        <dbReference type="ARBA" id="ARBA00022723"/>
    </source>
</evidence>
<keyword evidence="6" id="KW-1185">Reference proteome</keyword>
<evidence type="ECO:0000313" key="6">
    <source>
        <dbReference type="Proteomes" id="UP000688137"/>
    </source>
</evidence>
<dbReference type="EMBL" id="CAJJDM010000136">
    <property type="protein sequence ID" value="CAD8107356.1"/>
    <property type="molecule type" value="Genomic_DNA"/>
</dbReference>
<dbReference type="Pfam" id="PF00856">
    <property type="entry name" value="SET"/>
    <property type="match status" value="1"/>
</dbReference>
<keyword evidence="2" id="KW-0863">Zinc-finger</keyword>
<feature type="domain" description="SET" evidence="4">
    <location>
        <begin position="243"/>
        <end position="366"/>
    </location>
</feature>
<dbReference type="Proteomes" id="UP000688137">
    <property type="component" value="Unassembled WGS sequence"/>
</dbReference>
<dbReference type="PANTHER" id="PTHR48442">
    <property type="entry name" value="SET DOMAIN-CONTAINING PROTEIN"/>
    <property type="match status" value="1"/>
</dbReference>
<dbReference type="InterPro" id="IPR019787">
    <property type="entry name" value="Znf_PHD-finger"/>
</dbReference>
<evidence type="ECO:0000313" key="5">
    <source>
        <dbReference type="EMBL" id="CAD8107356.1"/>
    </source>
</evidence>
<dbReference type="InterPro" id="IPR053114">
    <property type="entry name" value="ATXR5/ATXR6"/>
</dbReference>
<dbReference type="InterPro" id="IPR019786">
    <property type="entry name" value="Zinc_finger_PHD-type_CS"/>
</dbReference>
<keyword evidence="3" id="KW-0862">Zinc</keyword>
<dbReference type="OMA" id="MYKRGEC"/>
<keyword evidence="1" id="KW-0479">Metal-binding</keyword>
<dbReference type="GO" id="GO:0008270">
    <property type="term" value="F:zinc ion binding"/>
    <property type="evidence" value="ECO:0007669"/>
    <property type="project" value="UniProtKB-KW"/>
</dbReference>
<evidence type="ECO:0000256" key="3">
    <source>
        <dbReference type="ARBA" id="ARBA00022833"/>
    </source>
</evidence>
<comment type="caution">
    <text evidence="5">The sequence shown here is derived from an EMBL/GenBank/DDBJ whole genome shotgun (WGS) entry which is preliminary data.</text>
</comment>